<dbReference type="AlphaFoldDB" id="A0A7J6RI17"/>
<name>A0A7J6RI17_PEROL</name>
<sequence>MYNPLDVKGAFKARLHENYMEASGEYFAAKPTMVVMTVERKEPYIQAFLWSFLAFNPEPRPHLFIINREDPNLPREVYKMDGITVRNATPFTATGYSQWKRALYLDHVDALDVCLQEDRPWCLVFEGDTILTVDFVEKFMRYVSHEKDAAMVKLFVSDHWSGWSAVDTPFFVFMLLAVTLLAALYLRRAAPLLSWKERYVYGFSAGLFLVCIALVISKQAFERVIHTGPGVKLAPTSIDASSVATAYPRESVRPLRDFLQDYVDRESDPLGLDLEQYEWAKGHGRVLRTYPSLVQHIGVYSSARSGQAAERWVNARQQCRVISVICFACPGFFNALQGVDYPCRGVPGVVSELEWEQVKHFAGNWHLPDVLSPTTIRSLERHYTFSNLLTRLIEQDDAYGTGLAVVLQDCLPGVLVVILNALAAIDFEFGKNKASEWLAMAKALASKYANSSESVLAWGIELRDFGPPVDMLLGSVESPLPCDSEQRWRVHVRAVHSDGGLFCGNHGQWGVEALVPAWFASSTCHSEDPNSADFVVYADHRTCHHHLSCQDLECTSLVVPNLPAKGRRADLVAALAKDDVPPAKRLLVLADQGLRVNFSHIAPGWRDRLPSLKQSVFATTEPYTAGESPSVFEVPYKDIVIPGSISPSRLRELRASSRSTSDRDLLLSFHGRLPSNHHYYKDNVIRRVAEDELQGIPGVSIGGMVDDFFKIKGRSRFCLVMPGTSNWSNHLYESILSGCVPVVVGDRIVPAFEHLVDWSKVAVRWKESSFLSDPVELVEYLRTWNLSRVDTFRMNVLDVGCWFDYTRIHDTTCSPYIAIVRALRSKAVAAASSSTT</sequence>
<evidence type="ECO:0000313" key="5">
    <source>
        <dbReference type="Proteomes" id="UP000553632"/>
    </source>
</evidence>
<proteinExistence type="inferred from homology"/>
<keyword evidence="5" id="KW-1185">Reference proteome</keyword>
<comment type="similarity">
    <text evidence="1">Belongs to the glycosyltransferase 47 family.</text>
</comment>
<keyword evidence="2" id="KW-0472">Membrane</keyword>
<keyword evidence="2" id="KW-0812">Transmembrane</keyword>
<dbReference type="GO" id="GO:0016757">
    <property type="term" value="F:glycosyltransferase activity"/>
    <property type="evidence" value="ECO:0007669"/>
    <property type="project" value="InterPro"/>
</dbReference>
<reference evidence="4 5" key="1">
    <citation type="submission" date="2020-04" db="EMBL/GenBank/DDBJ databases">
        <title>Perkinsus olseni comparative genomics.</title>
        <authorList>
            <person name="Bogema D.R."/>
        </authorList>
    </citation>
    <scope>NUCLEOTIDE SEQUENCE [LARGE SCALE GENOMIC DNA]</scope>
    <source>
        <strain evidence="4 5">ATCC PRA-207</strain>
    </source>
</reference>
<protein>
    <recommendedName>
        <fullName evidence="3">Exostosin GT47 domain-containing protein</fullName>
    </recommendedName>
</protein>
<comment type="caution">
    <text evidence="4">The sequence shown here is derived from an EMBL/GenBank/DDBJ whole genome shotgun (WGS) entry which is preliminary data.</text>
</comment>
<evidence type="ECO:0000313" key="4">
    <source>
        <dbReference type="EMBL" id="KAF4720243.1"/>
    </source>
</evidence>
<feature type="domain" description="Exostosin GT47" evidence="3">
    <location>
        <begin position="637"/>
        <end position="779"/>
    </location>
</feature>
<evidence type="ECO:0000256" key="1">
    <source>
        <dbReference type="ARBA" id="ARBA00010271"/>
    </source>
</evidence>
<feature type="transmembrane region" description="Helical" evidence="2">
    <location>
        <begin position="170"/>
        <end position="187"/>
    </location>
</feature>
<dbReference type="InterPro" id="IPR040911">
    <property type="entry name" value="Exostosin_GT47"/>
</dbReference>
<gene>
    <name evidence="4" type="ORF">FOZ63_004885</name>
</gene>
<keyword evidence="2" id="KW-1133">Transmembrane helix</keyword>
<dbReference type="Pfam" id="PF03016">
    <property type="entry name" value="Exostosin_GT47"/>
    <property type="match status" value="1"/>
</dbReference>
<dbReference type="EMBL" id="JABANO010025425">
    <property type="protein sequence ID" value="KAF4720243.1"/>
    <property type="molecule type" value="Genomic_DNA"/>
</dbReference>
<dbReference type="PANTHER" id="PTHR11062">
    <property type="entry name" value="EXOSTOSIN HEPARAN SULFATE GLYCOSYLTRANSFERASE -RELATED"/>
    <property type="match status" value="1"/>
</dbReference>
<dbReference type="InterPro" id="IPR004263">
    <property type="entry name" value="Exostosin"/>
</dbReference>
<accession>A0A7J6RI17</accession>
<evidence type="ECO:0000259" key="3">
    <source>
        <dbReference type="Pfam" id="PF03016"/>
    </source>
</evidence>
<dbReference type="Proteomes" id="UP000553632">
    <property type="component" value="Unassembled WGS sequence"/>
</dbReference>
<organism evidence="4 5">
    <name type="scientific">Perkinsus olseni</name>
    <name type="common">Perkinsus atlanticus</name>
    <dbReference type="NCBI Taxonomy" id="32597"/>
    <lineage>
        <taxon>Eukaryota</taxon>
        <taxon>Sar</taxon>
        <taxon>Alveolata</taxon>
        <taxon>Perkinsozoa</taxon>
        <taxon>Perkinsea</taxon>
        <taxon>Perkinsida</taxon>
        <taxon>Perkinsidae</taxon>
        <taxon>Perkinsus</taxon>
    </lineage>
</organism>
<evidence type="ECO:0000256" key="2">
    <source>
        <dbReference type="SAM" id="Phobius"/>
    </source>
</evidence>
<feature type="transmembrane region" description="Helical" evidence="2">
    <location>
        <begin position="199"/>
        <end position="217"/>
    </location>
</feature>